<dbReference type="Gene3D" id="3.10.450.50">
    <property type="match status" value="1"/>
</dbReference>
<gene>
    <name evidence="1" type="ORF">LA76x_2233</name>
</gene>
<dbReference type="PATRIC" id="fig|84531.7.peg.1577"/>
<sequence>MSATHSHDYDAVIATLADYFDGLYHSDTARLRRAMHPQAHYVCATDGSLLKLDMEAYWAVVEQRASPASQGAAREDKVVSVEFAGPVTAFARVECTIPPKRFTDLLTLIKLHGRWQIISKVFHYELDAA</sequence>
<dbReference type="SUPFAM" id="SSF54427">
    <property type="entry name" value="NTF2-like"/>
    <property type="match status" value="1"/>
</dbReference>
<proteinExistence type="predicted"/>
<dbReference type="InterPro" id="IPR039437">
    <property type="entry name" value="FrzH/put_lumazine-bd"/>
</dbReference>
<dbReference type="KEGG" id="lab:LA76x_2233"/>
<organism evidence="1 2">
    <name type="scientific">Lysobacter antibioticus</name>
    <dbReference type="NCBI Taxonomy" id="84531"/>
    <lineage>
        <taxon>Bacteria</taxon>
        <taxon>Pseudomonadati</taxon>
        <taxon>Pseudomonadota</taxon>
        <taxon>Gammaproteobacteria</taxon>
        <taxon>Lysobacterales</taxon>
        <taxon>Lysobacteraceae</taxon>
        <taxon>Lysobacter</taxon>
    </lineage>
</organism>
<keyword evidence="2" id="KW-1185">Reference proteome</keyword>
<dbReference type="Pfam" id="PF12893">
    <property type="entry name" value="Lumazine_bd_2"/>
    <property type="match status" value="1"/>
</dbReference>
<dbReference type="RefSeq" id="WP_057917699.1">
    <property type="nucleotide sequence ID" value="NZ_CP011129.1"/>
</dbReference>
<name>A0A0S2FA13_LYSAN</name>
<dbReference type="InterPro" id="IPR032710">
    <property type="entry name" value="NTF2-like_dom_sf"/>
</dbReference>
<dbReference type="Proteomes" id="UP000060787">
    <property type="component" value="Chromosome"/>
</dbReference>
<reference evidence="1 2" key="1">
    <citation type="journal article" date="2015" name="BMC Genomics">
        <title>Comparative genomics and metabolic profiling of the genus Lysobacter.</title>
        <authorList>
            <person name="de Bruijn I."/>
            <person name="Cheng X."/>
            <person name="de Jager V."/>
            <person name="Exposito R.G."/>
            <person name="Watrous J."/>
            <person name="Patel N."/>
            <person name="Postma J."/>
            <person name="Dorrestein P.C."/>
            <person name="Kobayashi D."/>
            <person name="Raaijmakers J.M."/>
        </authorList>
    </citation>
    <scope>NUCLEOTIDE SEQUENCE [LARGE SCALE GENOMIC DNA]</scope>
    <source>
        <strain evidence="1 2">76</strain>
    </source>
</reference>
<dbReference type="OrthoDB" id="5676998at2"/>
<accession>A0A0S2FA13</accession>
<evidence type="ECO:0000313" key="2">
    <source>
        <dbReference type="Proteomes" id="UP000060787"/>
    </source>
</evidence>
<dbReference type="AlphaFoldDB" id="A0A0S2FA13"/>
<protein>
    <submittedName>
        <fullName evidence="1">Lumazine-binding family protein</fullName>
    </submittedName>
</protein>
<evidence type="ECO:0000313" key="1">
    <source>
        <dbReference type="EMBL" id="ALN80368.1"/>
    </source>
</evidence>
<dbReference type="EMBL" id="CP011129">
    <property type="protein sequence ID" value="ALN80368.1"/>
    <property type="molecule type" value="Genomic_DNA"/>
</dbReference>
<dbReference type="KEGG" id="laq:GLA29479_1601"/>
<dbReference type="STRING" id="84531.LA76x_2233"/>
<dbReference type="eggNOG" id="ENOG5032SVH">
    <property type="taxonomic scope" value="Bacteria"/>
</dbReference>